<dbReference type="PANTHER" id="PTHR11685">
    <property type="entry name" value="RBR FAMILY RING FINGER AND IBR DOMAIN-CONTAINING"/>
    <property type="match status" value="1"/>
</dbReference>
<comment type="catalytic activity">
    <reaction evidence="1">
        <text>[E2 ubiquitin-conjugating enzyme]-S-ubiquitinyl-L-cysteine + [acceptor protein]-L-lysine = [E2 ubiquitin-conjugating enzyme]-L-cysteine + [acceptor protein]-N(6)-ubiquitinyl-L-lysine.</text>
        <dbReference type="EC" id="2.3.2.31"/>
    </reaction>
</comment>
<dbReference type="CDD" id="cd20336">
    <property type="entry name" value="Rcat_RBR"/>
    <property type="match status" value="1"/>
</dbReference>
<evidence type="ECO:0000256" key="9">
    <source>
        <dbReference type="PROSITE-ProRule" id="PRU00175"/>
    </source>
</evidence>
<evidence type="ECO:0000256" key="4">
    <source>
        <dbReference type="ARBA" id="ARBA00022723"/>
    </source>
</evidence>
<keyword evidence="3" id="KW-0808">Transferase</keyword>
<dbReference type="InterPro" id="IPR031127">
    <property type="entry name" value="E3_UB_ligase_RBR"/>
</dbReference>
<feature type="domain" description="RING-type" evidence="10">
    <location>
        <begin position="277"/>
        <end position="329"/>
    </location>
</feature>
<evidence type="ECO:0000259" key="11">
    <source>
        <dbReference type="PROSITE" id="PS51873"/>
    </source>
</evidence>
<keyword evidence="8" id="KW-0862">Zinc</keyword>
<protein>
    <recommendedName>
        <fullName evidence="2">RBR-type E3 ubiquitin transferase</fullName>
        <ecNumber evidence="2">2.3.2.31</ecNumber>
    </recommendedName>
</protein>
<reference evidence="12 13" key="1">
    <citation type="submission" date="2016-10" db="EMBL/GenBank/DDBJ databases">
        <title>Draft genome sequence of Coniochaeta ligniaria NRRL30616, a lignocellulolytic fungus for bioabatement of inhibitors in plant biomass hydrolysates.</title>
        <authorList>
            <consortium name="DOE Joint Genome Institute"/>
            <person name="Jimenez D.J."/>
            <person name="Hector R.E."/>
            <person name="Riley R."/>
            <person name="Sun H."/>
            <person name="Grigoriev I.V."/>
            <person name="Van Elsas J.D."/>
            <person name="Nichols N.N."/>
        </authorList>
    </citation>
    <scope>NUCLEOTIDE SEQUENCE [LARGE SCALE GENOMIC DNA]</scope>
    <source>
        <strain evidence="12 13">NRRL 30616</strain>
    </source>
</reference>
<sequence>SVKITLQDLDRRHGPYYLTVKRGIEVVRLDSWVKDRCQDLDRPLSDSVRVRFFADARELGRHDLVGFYPVVWFRLVTPRDNDTWKFTDLRDDTDGRLDTPFADEMTRCIETGSTVGQLRKLVAQHMDIHDSNRIIIIARDGARVGSLQGDMWELRQIRSWFCRWVSIDVSPPRSYVVLDGPWGQYLFHPSKEYQANGVVVRDVKMWMEMCLLRDVDRLHNSKLRLKWSHITLTSRGGRLSNFSPISPGAKVGFELPWYLEDVLAAEESWLLHVSETCTVCTDDKRPTELPVQIASGCKHKPTTCRECLGQWIHSSLDTSTWDRLKCPECPELLEFNDVRRYAPKHDFDRYDALATRAALKSIPNFRWCLSTSCESGQIHDPTCRKFKCIACKAKHCVYHDMPWHSRETCEEYDHRNRRRRKDEKASEDMIKKTTKVCPECKKPVHKWSGCNHITCVCGHEWCYICLAPYRRNQHGFLYCRHNAGCSETDPFADIVDPE</sequence>
<organism evidence="12 13">
    <name type="scientific">Coniochaeta ligniaria NRRL 30616</name>
    <dbReference type="NCBI Taxonomy" id="1408157"/>
    <lineage>
        <taxon>Eukaryota</taxon>
        <taxon>Fungi</taxon>
        <taxon>Dikarya</taxon>
        <taxon>Ascomycota</taxon>
        <taxon>Pezizomycotina</taxon>
        <taxon>Sordariomycetes</taxon>
        <taxon>Sordariomycetidae</taxon>
        <taxon>Coniochaetales</taxon>
        <taxon>Coniochaetaceae</taxon>
        <taxon>Coniochaeta</taxon>
    </lineage>
</organism>
<keyword evidence="6 9" id="KW-0863">Zinc-finger</keyword>
<dbReference type="SMART" id="SM00647">
    <property type="entry name" value="IBR"/>
    <property type="match status" value="2"/>
</dbReference>
<evidence type="ECO:0000313" key="12">
    <source>
        <dbReference type="EMBL" id="OIW35414.1"/>
    </source>
</evidence>
<dbReference type="SUPFAM" id="SSF57850">
    <property type="entry name" value="RING/U-box"/>
    <property type="match status" value="3"/>
</dbReference>
<dbReference type="Proteomes" id="UP000182658">
    <property type="component" value="Unassembled WGS sequence"/>
</dbReference>
<dbReference type="AlphaFoldDB" id="A0A1J7J6L7"/>
<dbReference type="EMBL" id="KV875093">
    <property type="protein sequence ID" value="OIW35414.1"/>
    <property type="molecule type" value="Genomic_DNA"/>
</dbReference>
<keyword evidence="5" id="KW-0677">Repeat</keyword>
<dbReference type="Gene3D" id="3.30.40.10">
    <property type="entry name" value="Zinc/RING finger domain, C3HC4 (zinc finger)"/>
    <property type="match status" value="1"/>
</dbReference>
<evidence type="ECO:0000256" key="1">
    <source>
        <dbReference type="ARBA" id="ARBA00001798"/>
    </source>
</evidence>
<dbReference type="OrthoDB" id="1431934at2759"/>
<evidence type="ECO:0000259" key="10">
    <source>
        <dbReference type="PROSITE" id="PS50089"/>
    </source>
</evidence>
<accession>A0A1J7J6L7</accession>
<feature type="domain" description="RING-type" evidence="11">
    <location>
        <begin position="273"/>
        <end position="485"/>
    </location>
</feature>
<dbReference type="Pfam" id="PF01485">
    <property type="entry name" value="IBR"/>
    <property type="match status" value="1"/>
</dbReference>
<dbReference type="InterPro" id="IPR002867">
    <property type="entry name" value="IBR_dom"/>
</dbReference>
<name>A0A1J7J6L7_9PEZI</name>
<evidence type="ECO:0000256" key="6">
    <source>
        <dbReference type="ARBA" id="ARBA00022771"/>
    </source>
</evidence>
<dbReference type="Gene3D" id="1.20.120.1750">
    <property type="match status" value="1"/>
</dbReference>
<feature type="non-terminal residue" evidence="12">
    <location>
        <position position="1"/>
    </location>
</feature>
<evidence type="ECO:0000256" key="5">
    <source>
        <dbReference type="ARBA" id="ARBA00022737"/>
    </source>
</evidence>
<evidence type="ECO:0000256" key="3">
    <source>
        <dbReference type="ARBA" id="ARBA00022679"/>
    </source>
</evidence>
<dbReference type="STRING" id="1408157.A0A1J7J6L7"/>
<dbReference type="EC" id="2.3.2.31" evidence="2"/>
<dbReference type="InterPro" id="IPR013083">
    <property type="entry name" value="Znf_RING/FYVE/PHD"/>
</dbReference>
<gene>
    <name evidence="12" type="ORF">CONLIGDRAFT_561770</name>
</gene>
<dbReference type="GO" id="GO:0061630">
    <property type="term" value="F:ubiquitin protein ligase activity"/>
    <property type="evidence" value="ECO:0007669"/>
    <property type="project" value="UniProtKB-EC"/>
</dbReference>
<dbReference type="InterPro" id="IPR001841">
    <property type="entry name" value="Znf_RING"/>
</dbReference>
<dbReference type="PROSITE" id="PS51873">
    <property type="entry name" value="TRIAD"/>
    <property type="match status" value="1"/>
</dbReference>
<keyword evidence="7" id="KW-0833">Ubl conjugation pathway</keyword>
<evidence type="ECO:0000256" key="2">
    <source>
        <dbReference type="ARBA" id="ARBA00012251"/>
    </source>
</evidence>
<dbReference type="CDD" id="cd20335">
    <property type="entry name" value="BRcat_RBR"/>
    <property type="match status" value="1"/>
</dbReference>
<dbReference type="InterPro" id="IPR044066">
    <property type="entry name" value="TRIAD_supradom"/>
</dbReference>
<dbReference type="Pfam" id="PF26200">
    <property type="entry name" value="Rcat_RNF216"/>
    <property type="match status" value="1"/>
</dbReference>
<feature type="non-terminal residue" evidence="12">
    <location>
        <position position="498"/>
    </location>
</feature>
<evidence type="ECO:0000256" key="7">
    <source>
        <dbReference type="ARBA" id="ARBA00022786"/>
    </source>
</evidence>
<evidence type="ECO:0000313" key="13">
    <source>
        <dbReference type="Proteomes" id="UP000182658"/>
    </source>
</evidence>
<keyword evidence="4" id="KW-0479">Metal-binding</keyword>
<evidence type="ECO:0000256" key="8">
    <source>
        <dbReference type="ARBA" id="ARBA00022833"/>
    </source>
</evidence>
<dbReference type="GO" id="GO:0016567">
    <property type="term" value="P:protein ubiquitination"/>
    <property type="evidence" value="ECO:0007669"/>
    <property type="project" value="InterPro"/>
</dbReference>
<dbReference type="InParanoid" id="A0A1J7J6L7"/>
<keyword evidence="13" id="KW-1185">Reference proteome</keyword>
<dbReference type="PROSITE" id="PS50089">
    <property type="entry name" value="ZF_RING_2"/>
    <property type="match status" value="1"/>
</dbReference>
<dbReference type="GO" id="GO:0008270">
    <property type="term" value="F:zinc ion binding"/>
    <property type="evidence" value="ECO:0007669"/>
    <property type="project" value="UniProtKB-KW"/>
</dbReference>
<proteinExistence type="predicted"/>